<evidence type="ECO:0000313" key="2">
    <source>
        <dbReference type="Proteomes" id="UP001050808"/>
    </source>
</evidence>
<protein>
    <submittedName>
        <fullName evidence="1">Uncharacterized protein</fullName>
    </submittedName>
</protein>
<gene>
    <name evidence="1" type="ORF">Sviol_49470</name>
</gene>
<accession>A0ABQ3QTC1</accession>
<reference evidence="1" key="1">
    <citation type="submission" date="2024-05" db="EMBL/GenBank/DDBJ databases">
        <title>Whole genome shotgun sequence of Streptomyces violascens NBRC 12920.</title>
        <authorList>
            <person name="Komaki H."/>
            <person name="Tamura T."/>
        </authorList>
    </citation>
    <scope>NUCLEOTIDE SEQUENCE</scope>
    <source>
        <strain evidence="1">NBRC 12920</strain>
    </source>
</reference>
<evidence type="ECO:0000313" key="1">
    <source>
        <dbReference type="EMBL" id="GHI40539.1"/>
    </source>
</evidence>
<comment type="caution">
    <text evidence="1">The sequence shown here is derived from an EMBL/GenBank/DDBJ whole genome shotgun (WGS) entry which is preliminary data.</text>
</comment>
<dbReference type="EMBL" id="BNDY01000017">
    <property type="protein sequence ID" value="GHI40539.1"/>
    <property type="molecule type" value="Genomic_DNA"/>
</dbReference>
<sequence>MKGAAEEIDGVALEAESDVGVHGGGDADVGVAEELFDDDEFGTLFQEQVRDQVPEIVQLDVGKAVADASE</sequence>
<proteinExistence type="predicted"/>
<keyword evidence="2" id="KW-1185">Reference proteome</keyword>
<name>A0ABQ3QTC1_9ACTN</name>
<organism evidence="1 2">
    <name type="scientific">Streptomyces violascens</name>
    <dbReference type="NCBI Taxonomy" id="67381"/>
    <lineage>
        <taxon>Bacteria</taxon>
        <taxon>Bacillati</taxon>
        <taxon>Actinomycetota</taxon>
        <taxon>Actinomycetes</taxon>
        <taxon>Kitasatosporales</taxon>
        <taxon>Streptomycetaceae</taxon>
        <taxon>Streptomyces</taxon>
    </lineage>
</organism>
<dbReference type="Proteomes" id="UP001050808">
    <property type="component" value="Unassembled WGS sequence"/>
</dbReference>